<dbReference type="NCBIfam" id="TIGR04131">
    <property type="entry name" value="Bac_Flav_CTERM"/>
    <property type="match status" value="1"/>
</dbReference>
<protein>
    <submittedName>
        <fullName evidence="3">T9SS type B sorting domain-containing protein</fullName>
    </submittedName>
</protein>
<dbReference type="InterPro" id="IPR044023">
    <property type="entry name" value="Ig_7"/>
</dbReference>
<dbReference type="OrthoDB" id="9765926at2"/>
<dbReference type="EMBL" id="VJZR01000012">
    <property type="protein sequence ID" value="TRX16575.1"/>
    <property type="molecule type" value="Genomic_DNA"/>
</dbReference>
<feature type="signal peptide" evidence="1">
    <location>
        <begin position="1"/>
        <end position="25"/>
    </location>
</feature>
<feature type="chain" id="PRO_5021726462" evidence="1">
    <location>
        <begin position="26"/>
        <end position="512"/>
    </location>
</feature>
<evidence type="ECO:0000256" key="1">
    <source>
        <dbReference type="SAM" id="SignalP"/>
    </source>
</evidence>
<dbReference type="Proteomes" id="UP000318585">
    <property type="component" value="Unassembled WGS sequence"/>
</dbReference>
<keyword evidence="4" id="KW-1185">Reference proteome</keyword>
<evidence type="ECO:0000313" key="4">
    <source>
        <dbReference type="Proteomes" id="UP000318585"/>
    </source>
</evidence>
<sequence length="512" mass="54781">MMKKIIKSFVCFLLITALSNASVFAKNTNSSYLITSSLLVPPSPPTVNGFQYYCINDVVTLTATASAGGILNWYGTNASGGTSSATTPIPSTIVAGSTTYYVSQTVAGEESSRASIVVNVDKQLGLFCDATKTTSNSVGFDFANVGQSSFTYSYSISGGSPVTGVWSAPSNYVVTGVLPGQSVTFTITAIGAPSCVISSQTETCNSDCTIAQIITPTFSTTPTSYCLNDVVVLPTTSTNGITGTWSPIPVDTSTMGANIYTFTPNPTSFPCALKTTLRITVEPIVPDFNDFSLCSGDIATTLSPVSPNGITGVWNPTTVDNMNSASYVFTPDPGQPCTPSIKTIKVTVNPSNTILSLNWTVTDAFTKNQIVTITNPVGANYLYQMDSGPFQASPLFENVASGLHSISVNDLNGCSKLTDSNVLVIGYPKYFTPNGDTYNENWNISGLSDQLNCRIYIFDRYGKLLKDISPKELGWDGTYIGQPMPADDYWFTVEYSEQNSIKKFKSHFSLKR</sequence>
<comment type="caution">
    <text evidence="3">The sequence shown here is derived from an EMBL/GenBank/DDBJ whole genome shotgun (WGS) entry which is preliminary data.</text>
</comment>
<dbReference type="AlphaFoldDB" id="A0A553C7W1"/>
<evidence type="ECO:0000259" key="2">
    <source>
        <dbReference type="Pfam" id="PF19081"/>
    </source>
</evidence>
<keyword evidence="1" id="KW-0732">Signal</keyword>
<feature type="domain" description="Ig-like" evidence="2">
    <location>
        <begin position="42"/>
        <end position="120"/>
    </location>
</feature>
<gene>
    <name evidence="3" type="ORF">FNW17_12495</name>
</gene>
<name>A0A553C7W1_9FLAO</name>
<dbReference type="Pfam" id="PF19081">
    <property type="entry name" value="Ig_7"/>
    <property type="match status" value="1"/>
</dbReference>
<accession>A0A553C7W1</accession>
<reference evidence="3 4" key="1">
    <citation type="submission" date="2019-07" db="EMBL/GenBank/DDBJ databases">
        <title>Novel species of Flavobacterium.</title>
        <authorList>
            <person name="Liu Q."/>
            <person name="Xin Y.-H."/>
        </authorList>
    </citation>
    <scope>NUCLEOTIDE SEQUENCE [LARGE SCALE GENOMIC DNA]</scope>
    <source>
        <strain evidence="3 4">LB3P56</strain>
    </source>
</reference>
<dbReference type="Pfam" id="PF13585">
    <property type="entry name" value="CHU_C"/>
    <property type="match status" value="1"/>
</dbReference>
<evidence type="ECO:0000313" key="3">
    <source>
        <dbReference type="EMBL" id="TRX16575.1"/>
    </source>
</evidence>
<organism evidence="3 4">
    <name type="scientific">Flavobacterium franklandianum</name>
    <dbReference type="NCBI Taxonomy" id="2594430"/>
    <lineage>
        <taxon>Bacteria</taxon>
        <taxon>Pseudomonadati</taxon>
        <taxon>Bacteroidota</taxon>
        <taxon>Flavobacteriia</taxon>
        <taxon>Flavobacteriales</taxon>
        <taxon>Flavobacteriaceae</taxon>
        <taxon>Flavobacterium</taxon>
    </lineage>
</organism>
<proteinExistence type="predicted"/>
<dbReference type="InterPro" id="IPR026341">
    <property type="entry name" value="T9SS_type_B"/>
</dbReference>